<sequence length="206" mass="23363">FPFLRIAKMKVLLRASVLQFLIYTLHGYKVVSGEAKPGSLEELRNALNTSEKLWLYERSFTIEGHSCLYIQKLKLDGNTYEFTEFYMNGDKMTSKRLSATLSTDSTGSNGQMEISGESEQGNSLTWQLLIWDPLRHCGVLYSETENNGKKMNQKCELYIADEVINGNITQCQGYYNSYCATYYDSPKNGQKKQAVYNSVCQSVPGC</sequence>
<dbReference type="SUPFAM" id="SSF50814">
    <property type="entry name" value="Lipocalins"/>
    <property type="match status" value="1"/>
</dbReference>
<dbReference type="AlphaFoldDB" id="A0A131XNQ5"/>
<dbReference type="InterPro" id="IPR012674">
    <property type="entry name" value="Calycin"/>
</dbReference>
<proteinExistence type="evidence at transcript level"/>
<accession>A0A131XNQ5</accession>
<protein>
    <recommendedName>
        <fullName evidence="2">Salivary lipocalin</fullName>
    </recommendedName>
</protein>
<evidence type="ECO:0000313" key="1">
    <source>
        <dbReference type="EMBL" id="JAP67201.1"/>
    </source>
</evidence>
<evidence type="ECO:0008006" key="2">
    <source>
        <dbReference type="Google" id="ProtNLM"/>
    </source>
</evidence>
<dbReference type="EMBL" id="GEFH01001380">
    <property type="protein sequence ID" value="JAP67201.1"/>
    <property type="molecule type" value="mRNA"/>
</dbReference>
<organism evidence="1">
    <name type="scientific">Hyalomma excavatum</name>
    <dbReference type="NCBI Taxonomy" id="257692"/>
    <lineage>
        <taxon>Eukaryota</taxon>
        <taxon>Metazoa</taxon>
        <taxon>Ecdysozoa</taxon>
        <taxon>Arthropoda</taxon>
        <taxon>Chelicerata</taxon>
        <taxon>Arachnida</taxon>
        <taxon>Acari</taxon>
        <taxon>Parasitiformes</taxon>
        <taxon>Ixodida</taxon>
        <taxon>Ixodoidea</taxon>
        <taxon>Ixodidae</taxon>
        <taxon>Hyalomminae</taxon>
        <taxon>Hyalomma</taxon>
    </lineage>
</organism>
<name>A0A131XNQ5_9ACAR</name>
<feature type="non-terminal residue" evidence="1">
    <location>
        <position position="1"/>
    </location>
</feature>
<reference evidence="1" key="1">
    <citation type="journal article" date="2017" name="Ticks Tick Borne Dis.">
        <title>An insight into the sialome of Hyalomma excavatum.</title>
        <authorList>
            <person name="Ribeiro J.M."/>
            <person name="Slovak M."/>
            <person name="Francischetti I.M."/>
        </authorList>
    </citation>
    <scope>NUCLEOTIDE SEQUENCE</scope>
    <source>
        <strain evidence="1">Samish</strain>
        <tissue evidence="1">Salivary glands</tissue>
    </source>
</reference>
<dbReference type="Gene3D" id="2.40.128.20">
    <property type="match status" value="1"/>
</dbReference>